<gene>
    <name evidence="2" type="ORF">DPMN_051977</name>
</gene>
<evidence type="ECO:0000313" key="3">
    <source>
        <dbReference type="Proteomes" id="UP000828390"/>
    </source>
</evidence>
<evidence type="ECO:0000256" key="1">
    <source>
        <dbReference type="SAM" id="MobiDB-lite"/>
    </source>
</evidence>
<name>A0A9D4CK08_DREPO</name>
<dbReference type="EMBL" id="JAIWYP010000012">
    <property type="protein sequence ID" value="KAH3726121.1"/>
    <property type="molecule type" value="Genomic_DNA"/>
</dbReference>
<reference evidence="2" key="1">
    <citation type="journal article" date="2019" name="bioRxiv">
        <title>The Genome of the Zebra Mussel, Dreissena polymorpha: A Resource for Invasive Species Research.</title>
        <authorList>
            <person name="McCartney M.A."/>
            <person name="Auch B."/>
            <person name="Kono T."/>
            <person name="Mallez S."/>
            <person name="Zhang Y."/>
            <person name="Obille A."/>
            <person name="Becker A."/>
            <person name="Abrahante J.E."/>
            <person name="Garbe J."/>
            <person name="Badalamenti J.P."/>
            <person name="Herman A."/>
            <person name="Mangelson H."/>
            <person name="Liachko I."/>
            <person name="Sullivan S."/>
            <person name="Sone E.D."/>
            <person name="Koren S."/>
            <person name="Silverstein K.A.T."/>
            <person name="Beckman K.B."/>
            <person name="Gohl D.M."/>
        </authorList>
    </citation>
    <scope>NUCLEOTIDE SEQUENCE</scope>
    <source>
        <strain evidence="2">Duluth1</strain>
        <tissue evidence="2">Whole animal</tissue>
    </source>
</reference>
<keyword evidence="3" id="KW-1185">Reference proteome</keyword>
<organism evidence="2 3">
    <name type="scientific">Dreissena polymorpha</name>
    <name type="common">Zebra mussel</name>
    <name type="synonym">Mytilus polymorpha</name>
    <dbReference type="NCBI Taxonomy" id="45954"/>
    <lineage>
        <taxon>Eukaryota</taxon>
        <taxon>Metazoa</taxon>
        <taxon>Spiralia</taxon>
        <taxon>Lophotrochozoa</taxon>
        <taxon>Mollusca</taxon>
        <taxon>Bivalvia</taxon>
        <taxon>Autobranchia</taxon>
        <taxon>Heteroconchia</taxon>
        <taxon>Euheterodonta</taxon>
        <taxon>Imparidentia</taxon>
        <taxon>Neoheterodontei</taxon>
        <taxon>Myida</taxon>
        <taxon>Dreissenoidea</taxon>
        <taxon>Dreissenidae</taxon>
        <taxon>Dreissena</taxon>
    </lineage>
</organism>
<dbReference type="AlphaFoldDB" id="A0A9D4CK08"/>
<feature type="compositionally biased region" description="Basic and acidic residues" evidence="1">
    <location>
        <begin position="1"/>
        <end position="10"/>
    </location>
</feature>
<feature type="region of interest" description="Disordered" evidence="1">
    <location>
        <begin position="1"/>
        <end position="91"/>
    </location>
</feature>
<sequence>MDDRRNDRCFGRGTNQADDRRTSPNVRPTDTRPEDDRVFGRGTYHRTTDGRLVMDGPQTKTEGRPTDETTDGRTDRPERPTRRTGTTTDGTTRRLLHDYYYERRLTTTTTTTNLLLLLRLTD</sequence>
<reference evidence="2" key="2">
    <citation type="submission" date="2020-11" db="EMBL/GenBank/DDBJ databases">
        <authorList>
            <person name="McCartney M.A."/>
            <person name="Auch B."/>
            <person name="Kono T."/>
            <person name="Mallez S."/>
            <person name="Becker A."/>
            <person name="Gohl D.M."/>
            <person name="Silverstein K.A.T."/>
            <person name="Koren S."/>
            <person name="Bechman K.B."/>
            <person name="Herman A."/>
            <person name="Abrahante J.E."/>
            <person name="Garbe J."/>
        </authorList>
    </citation>
    <scope>NUCLEOTIDE SEQUENCE</scope>
    <source>
        <strain evidence="2">Duluth1</strain>
        <tissue evidence="2">Whole animal</tissue>
    </source>
</reference>
<feature type="compositionally biased region" description="Basic and acidic residues" evidence="1">
    <location>
        <begin position="29"/>
        <end position="39"/>
    </location>
</feature>
<feature type="compositionally biased region" description="Basic and acidic residues" evidence="1">
    <location>
        <begin position="61"/>
        <end position="81"/>
    </location>
</feature>
<proteinExistence type="predicted"/>
<comment type="caution">
    <text evidence="2">The sequence shown here is derived from an EMBL/GenBank/DDBJ whole genome shotgun (WGS) entry which is preliminary data.</text>
</comment>
<protein>
    <submittedName>
        <fullName evidence="2">Uncharacterized protein</fullName>
    </submittedName>
</protein>
<accession>A0A9D4CK08</accession>
<dbReference type="Proteomes" id="UP000828390">
    <property type="component" value="Unassembled WGS sequence"/>
</dbReference>
<evidence type="ECO:0000313" key="2">
    <source>
        <dbReference type="EMBL" id="KAH3726121.1"/>
    </source>
</evidence>